<dbReference type="RefSeq" id="WP_343906217.1">
    <property type="nucleotide sequence ID" value="NZ_BAAAIS010000005.1"/>
</dbReference>
<accession>A0ABW4PSQ6</accession>
<dbReference type="Gene3D" id="1.10.287.1060">
    <property type="entry name" value="ESAT-6-like"/>
    <property type="match status" value="1"/>
</dbReference>
<protein>
    <recommendedName>
        <fullName evidence="4">WXG100 family type VII secretion target</fullName>
    </recommendedName>
</protein>
<feature type="region of interest" description="Disordered" evidence="1">
    <location>
        <begin position="73"/>
        <end position="149"/>
    </location>
</feature>
<gene>
    <name evidence="2" type="ORF">ACFSDA_01980</name>
</gene>
<feature type="compositionally biased region" description="Pro residues" evidence="1">
    <location>
        <begin position="99"/>
        <end position="111"/>
    </location>
</feature>
<name>A0ABW4PSQ6_9MICO</name>
<comment type="caution">
    <text evidence="2">The sequence shown here is derived from an EMBL/GenBank/DDBJ whole genome shotgun (WGS) entry which is preliminary data.</text>
</comment>
<sequence length="149" mass="15828">MSGFYGADTEQLREQAGACLRGSGTLRDLIGTTSAMVGAVEWTGPDADAFRERWQSEVRAQLTARADALRARADELTARAEEQDGASDGDGSGGGPFGSPLPFPFPFPFELPGPCGVPGTGTRSGPSRDRVCMRRRAPRSTDRSEPRAP</sequence>
<dbReference type="SUPFAM" id="SSF140453">
    <property type="entry name" value="EsxAB dimer-like"/>
    <property type="match status" value="1"/>
</dbReference>
<feature type="compositionally biased region" description="Gly residues" evidence="1">
    <location>
        <begin position="88"/>
        <end position="97"/>
    </location>
</feature>
<proteinExistence type="predicted"/>
<reference evidence="3" key="1">
    <citation type="journal article" date="2019" name="Int. J. Syst. Evol. Microbiol.">
        <title>The Global Catalogue of Microorganisms (GCM) 10K type strain sequencing project: providing services to taxonomists for standard genome sequencing and annotation.</title>
        <authorList>
            <consortium name="The Broad Institute Genomics Platform"/>
            <consortium name="The Broad Institute Genome Sequencing Center for Infectious Disease"/>
            <person name="Wu L."/>
            <person name="Ma J."/>
        </authorList>
    </citation>
    <scope>NUCLEOTIDE SEQUENCE [LARGE SCALE GENOMIC DNA]</scope>
    <source>
        <strain evidence="3">JCM 11650</strain>
    </source>
</reference>
<keyword evidence="3" id="KW-1185">Reference proteome</keyword>
<evidence type="ECO:0000313" key="2">
    <source>
        <dbReference type="EMBL" id="MFD1833834.1"/>
    </source>
</evidence>
<feature type="compositionally biased region" description="Basic and acidic residues" evidence="1">
    <location>
        <begin position="139"/>
        <end position="149"/>
    </location>
</feature>
<evidence type="ECO:0000256" key="1">
    <source>
        <dbReference type="SAM" id="MobiDB-lite"/>
    </source>
</evidence>
<dbReference type="EMBL" id="JBHUFL010000001">
    <property type="protein sequence ID" value="MFD1833834.1"/>
    <property type="molecule type" value="Genomic_DNA"/>
</dbReference>
<evidence type="ECO:0000313" key="3">
    <source>
        <dbReference type="Proteomes" id="UP001597280"/>
    </source>
</evidence>
<evidence type="ECO:0008006" key="4">
    <source>
        <dbReference type="Google" id="ProtNLM"/>
    </source>
</evidence>
<organism evidence="2 3">
    <name type="scientific">Brachybacterium rhamnosum</name>
    <dbReference type="NCBI Taxonomy" id="173361"/>
    <lineage>
        <taxon>Bacteria</taxon>
        <taxon>Bacillati</taxon>
        <taxon>Actinomycetota</taxon>
        <taxon>Actinomycetes</taxon>
        <taxon>Micrococcales</taxon>
        <taxon>Dermabacteraceae</taxon>
        <taxon>Brachybacterium</taxon>
    </lineage>
</organism>
<dbReference type="Proteomes" id="UP001597280">
    <property type="component" value="Unassembled WGS sequence"/>
</dbReference>
<dbReference type="InterPro" id="IPR036689">
    <property type="entry name" value="ESAT-6-like_sf"/>
</dbReference>
<feature type="compositionally biased region" description="Basic and acidic residues" evidence="1">
    <location>
        <begin position="73"/>
        <end position="82"/>
    </location>
</feature>